<evidence type="ECO:0000256" key="5">
    <source>
        <dbReference type="ARBA" id="ARBA00022741"/>
    </source>
</evidence>
<evidence type="ECO:0000256" key="1">
    <source>
        <dbReference type="ARBA" id="ARBA00004496"/>
    </source>
</evidence>
<organism evidence="12 13">
    <name type="scientific">Thermanaerosceptrum fracticalcis</name>
    <dbReference type="NCBI Taxonomy" id="1712410"/>
    <lineage>
        <taxon>Bacteria</taxon>
        <taxon>Bacillati</taxon>
        <taxon>Bacillota</taxon>
        <taxon>Clostridia</taxon>
        <taxon>Eubacteriales</taxon>
        <taxon>Peptococcaceae</taxon>
        <taxon>Thermanaerosceptrum</taxon>
    </lineage>
</organism>
<dbReference type="HAMAP" id="MF_00255">
    <property type="entry name" value="Gly_tRNA_synth_beta"/>
    <property type="match status" value="1"/>
</dbReference>
<name>A0A7G6E212_THEFR</name>
<keyword evidence="6 10" id="KW-0067">ATP-binding</keyword>
<evidence type="ECO:0000259" key="11">
    <source>
        <dbReference type="Pfam" id="PF05746"/>
    </source>
</evidence>
<evidence type="ECO:0000256" key="10">
    <source>
        <dbReference type="HAMAP-Rule" id="MF_00255"/>
    </source>
</evidence>
<dbReference type="Pfam" id="PF05746">
    <property type="entry name" value="DALR_1"/>
    <property type="match status" value="1"/>
</dbReference>
<comment type="similarity">
    <text evidence="2 10">Belongs to the class-II aminoacyl-tRNA synthetase family.</text>
</comment>
<protein>
    <recommendedName>
        <fullName evidence="10">Glycine--tRNA ligase beta subunit</fullName>
        <ecNumber evidence="10">6.1.1.14</ecNumber>
    </recommendedName>
    <alternativeName>
        <fullName evidence="10">Glycyl-tRNA synthetase beta subunit</fullName>
        <shortName evidence="10">GlyRS</shortName>
    </alternativeName>
</protein>
<dbReference type="NCBIfam" id="TIGR00211">
    <property type="entry name" value="glyS"/>
    <property type="match status" value="1"/>
</dbReference>
<keyword evidence="4 10" id="KW-0436">Ligase</keyword>
<dbReference type="KEGG" id="tfr:BR63_07205"/>
<dbReference type="AlphaFoldDB" id="A0A7G6E212"/>
<dbReference type="RefSeq" id="WP_034422283.1">
    <property type="nucleotide sequence ID" value="NZ_CP045798.1"/>
</dbReference>
<keyword evidence="8 10" id="KW-0030">Aminoacyl-tRNA synthetase</keyword>
<dbReference type="Pfam" id="PF02092">
    <property type="entry name" value="tRNA_synt_2f"/>
    <property type="match status" value="1"/>
</dbReference>
<comment type="subunit">
    <text evidence="10">Tetramer of two alpha and two beta subunits.</text>
</comment>
<dbReference type="EMBL" id="CP045798">
    <property type="protein sequence ID" value="QNB46116.1"/>
    <property type="molecule type" value="Genomic_DNA"/>
</dbReference>
<dbReference type="InterPro" id="IPR015944">
    <property type="entry name" value="Gly-tRNA-synth_bsu"/>
</dbReference>
<dbReference type="GO" id="GO:0005524">
    <property type="term" value="F:ATP binding"/>
    <property type="evidence" value="ECO:0007669"/>
    <property type="project" value="UniProtKB-UniRule"/>
</dbReference>
<dbReference type="GO" id="GO:0004820">
    <property type="term" value="F:glycine-tRNA ligase activity"/>
    <property type="evidence" value="ECO:0007669"/>
    <property type="project" value="UniProtKB-UniRule"/>
</dbReference>
<dbReference type="SUPFAM" id="SSF109604">
    <property type="entry name" value="HD-domain/PDEase-like"/>
    <property type="match status" value="1"/>
</dbReference>
<dbReference type="InterPro" id="IPR006194">
    <property type="entry name" value="Gly-tRNA-synth_heterodimer"/>
</dbReference>
<dbReference type="Proteomes" id="UP000515847">
    <property type="component" value="Chromosome"/>
</dbReference>
<keyword evidence="3 10" id="KW-0963">Cytoplasm</keyword>
<dbReference type="GO" id="GO:0006420">
    <property type="term" value="P:arginyl-tRNA aminoacylation"/>
    <property type="evidence" value="ECO:0007669"/>
    <property type="project" value="InterPro"/>
</dbReference>
<dbReference type="OrthoDB" id="9775440at2"/>
<dbReference type="EC" id="6.1.1.14" evidence="10"/>
<evidence type="ECO:0000256" key="2">
    <source>
        <dbReference type="ARBA" id="ARBA00008226"/>
    </source>
</evidence>
<comment type="subcellular location">
    <subcellularLocation>
        <location evidence="1 10">Cytoplasm</location>
    </subcellularLocation>
</comment>
<keyword evidence="7 10" id="KW-0648">Protein biosynthesis</keyword>
<gene>
    <name evidence="10" type="primary">glyS</name>
    <name evidence="12" type="ORF">BR63_07205</name>
</gene>
<dbReference type="GO" id="GO:0004814">
    <property type="term" value="F:arginine-tRNA ligase activity"/>
    <property type="evidence" value="ECO:0007669"/>
    <property type="project" value="InterPro"/>
</dbReference>
<dbReference type="GO" id="GO:0005829">
    <property type="term" value="C:cytosol"/>
    <property type="evidence" value="ECO:0007669"/>
    <property type="project" value="TreeGrafter"/>
</dbReference>
<dbReference type="Gene3D" id="1.10.730.10">
    <property type="entry name" value="Isoleucyl-tRNA Synthetase, Domain 1"/>
    <property type="match status" value="1"/>
</dbReference>
<evidence type="ECO:0000256" key="3">
    <source>
        <dbReference type="ARBA" id="ARBA00022490"/>
    </source>
</evidence>
<evidence type="ECO:0000256" key="9">
    <source>
        <dbReference type="ARBA" id="ARBA00047937"/>
    </source>
</evidence>
<reference evidence="12 13" key="1">
    <citation type="journal article" date="2019" name="Front. Microbiol.">
        <title>Thermoanaerosceptrum fracticalcis gen. nov. sp. nov., a Novel Fumarate-Fermenting Microorganism From a Deep Fractured Carbonate Aquifer of the US Great Basin.</title>
        <authorList>
            <person name="Hamilton-Brehm S.D."/>
            <person name="Stewart L.E."/>
            <person name="Zavarin M."/>
            <person name="Caldwell M."/>
            <person name="Lawson P.A."/>
            <person name="Onstott T.C."/>
            <person name="Grzymski J."/>
            <person name="Neveux I."/>
            <person name="Lollar B.S."/>
            <person name="Russell C.E."/>
            <person name="Moser D.P."/>
        </authorList>
    </citation>
    <scope>NUCLEOTIDE SEQUENCE [LARGE SCALE GENOMIC DNA]</scope>
    <source>
        <strain evidence="12 13">DRI-13</strain>
    </source>
</reference>
<dbReference type="InterPro" id="IPR008909">
    <property type="entry name" value="DALR_anticod-bd"/>
</dbReference>
<proteinExistence type="inferred from homology"/>
<evidence type="ECO:0000313" key="12">
    <source>
        <dbReference type="EMBL" id="QNB46116.1"/>
    </source>
</evidence>
<evidence type="ECO:0000256" key="6">
    <source>
        <dbReference type="ARBA" id="ARBA00022840"/>
    </source>
</evidence>
<feature type="domain" description="DALR anticodon binding" evidence="11">
    <location>
        <begin position="586"/>
        <end position="674"/>
    </location>
</feature>
<keyword evidence="5 10" id="KW-0547">Nucleotide-binding</keyword>
<dbReference type="GO" id="GO:0006426">
    <property type="term" value="P:glycyl-tRNA aminoacylation"/>
    <property type="evidence" value="ECO:0007669"/>
    <property type="project" value="UniProtKB-UniRule"/>
</dbReference>
<dbReference type="PROSITE" id="PS50861">
    <property type="entry name" value="AA_TRNA_LIGASE_II_GLYAB"/>
    <property type="match status" value="1"/>
</dbReference>
<dbReference type="PANTHER" id="PTHR30075">
    <property type="entry name" value="GLYCYL-TRNA SYNTHETASE"/>
    <property type="match status" value="1"/>
</dbReference>
<evidence type="ECO:0000256" key="4">
    <source>
        <dbReference type="ARBA" id="ARBA00022598"/>
    </source>
</evidence>
<comment type="catalytic activity">
    <reaction evidence="9 10">
        <text>tRNA(Gly) + glycine + ATP = glycyl-tRNA(Gly) + AMP + diphosphate</text>
        <dbReference type="Rhea" id="RHEA:16013"/>
        <dbReference type="Rhea" id="RHEA-COMP:9664"/>
        <dbReference type="Rhea" id="RHEA-COMP:9683"/>
        <dbReference type="ChEBI" id="CHEBI:30616"/>
        <dbReference type="ChEBI" id="CHEBI:33019"/>
        <dbReference type="ChEBI" id="CHEBI:57305"/>
        <dbReference type="ChEBI" id="CHEBI:78442"/>
        <dbReference type="ChEBI" id="CHEBI:78522"/>
        <dbReference type="ChEBI" id="CHEBI:456215"/>
        <dbReference type="EC" id="6.1.1.14"/>
    </reaction>
</comment>
<keyword evidence="13" id="KW-1185">Reference proteome</keyword>
<accession>A0A7G6E212</accession>
<dbReference type="PANTHER" id="PTHR30075:SF2">
    <property type="entry name" value="GLYCINE--TRNA LIGASE, CHLOROPLASTIC_MITOCHONDRIAL 2"/>
    <property type="match status" value="1"/>
</dbReference>
<evidence type="ECO:0000256" key="7">
    <source>
        <dbReference type="ARBA" id="ARBA00022917"/>
    </source>
</evidence>
<evidence type="ECO:0000256" key="8">
    <source>
        <dbReference type="ARBA" id="ARBA00023146"/>
    </source>
</evidence>
<evidence type="ECO:0000313" key="13">
    <source>
        <dbReference type="Proteomes" id="UP000515847"/>
    </source>
</evidence>
<dbReference type="PRINTS" id="PR01045">
    <property type="entry name" value="TRNASYNTHGB"/>
</dbReference>
<sequence length="691" mass="78246">MANYLLEIGTEEIPAKFMPGTLNQLRENAEKKLEECRLKYEKIRVMGTPRRLTLIIEGLAEKEEDLKEEVRGPAKKAAIDPEGKFTKAAEGFARAQGVPVESLIIKETGNGEYLFALREVKGKPTAQVLPEIVPQLITSLNFPKPMRWGNKEMRFARPIRWLVSLLDEQIIPFELEGLKANRMTKGHRFLGQPEFAIKNPGTYVEQLKENFVLVDQDVRRAECWRQIQELAQTVEGVVTEDEELLEEVTYLLEWPTALMGNFAESYLAIPEEVVITPMREHQRYFPVRDKEGKLLNRFITVRNGNAEYLDIVRAGNEKVLKARLADARFFWEEDQKIKLEEYLPRLEKIVFQESLGTVAQKITRIKKNVEKLAQVLQLGDNIQANALRAAELAKADLVTNMVYEFPELQGIMGRYYALLSGELPQVAQAILEHYQPRFAGDAIPASAEGALVSIADKMDTIAGCFAIGIEPTGSQDPYALRRQAMGICLILLGHKYEAALDQLIAAALANYKNVLPAEKLGEATQKKIKEFFQPRIKNILSDEGHRYDVIDAVLGIDYNYVTVTAARAQALTEMKGNAEFQALLTSFTRAYNLAKKVDRAEITPEYLTEDAEKALYGALKEGESKVKVLAEEKNYVEIIKELSRLAQPINRFFTELMVMVEDEKVRENRLGLLLRIVELTRIVGDLSKIVI</sequence>